<dbReference type="Proteomes" id="UP000078550">
    <property type="component" value="Unassembled WGS sequence"/>
</dbReference>
<reference evidence="4 5" key="2">
    <citation type="submission" date="2016-05" db="EMBL/GenBank/DDBJ databases">
        <authorList>
            <person name="Naeem Raeece"/>
        </authorList>
    </citation>
    <scope>NUCLEOTIDE SEQUENCE [LARGE SCALE GENOMIC DNA]</scope>
</reference>
<proteinExistence type="predicted"/>
<evidence type="ECO:0000256" key="1">
    <source>
        <dbReference type="SAM" id="MobiDB-lite"/>
    </source>
</evidence>
<dbReference type="EMBL" id="FLRD01000088">
    <property type="protein sequence ID" value="SBT36094.1"/>
    <property type="molecule type" value="Genomic_DNA"/>
</dbReference>
<organism evidence="3 4">
    <name type="scientific">Plasmodium ovale wallikeri</name>
    <dbReference type="NCBI Taxonomy" id="864142"/>
    <lineage>
        <taxon>Eukaryota</taxon>
        <taxon>Sar</taxon>
        <taxon>Alveolata</taxon>
        <taxon>Apicomplexa</taxon>
        <taxon>Aconoidasida</taxon>
        <taxon>Haemosporida</taxon>
        <taxon>Plasmodiidae</taxon>
        <taxon>Plasmodium</taxon>
        <taxon>Plasmodium (Plasmodium)</taxon>
    </lineage>
</organism>
<gene>
    <name evidence="2" type="ORF">POVWA1_030760</name>
    <name evidence="3" type="ORF">POVWA2_030350</name>
</gene>
<protein>
    <submittedName>
        <fullName evidence="3">Uncharacterized protein</fullName>
    </submittedName>
</protein>
<feature type="compositionally biased region" description="Basic and acidic residues" evidence="1">
    <location>
        <begin position="9"/>
        <end position="19"/>
    </location>
</feature>
<dbReference type="AlphaFoldDB" id="A0A1A8YXL4"/>
<accession>A0A1A8YXL4</accession>
<keyword evidence="5" id="KW-1185">Reference proteome</keyword>
<feature type="region of interest" description="Disordered" evidence="1">
    <location>
        <begin position="1"/>
        <end position="27"/>
    </location>
</feature>
<evidence type="ECO:0000313" key="3">
    <source>
        <dbReference type="EMBL" id="SBT36459.1"/>
    </source>
</evidence>
<evidence type="ECO:0000313" key="4">
    <source>
        <dbReference type="Proteomes" id="UP000078550"/>
    </source>
</evidence>
<name>A0A1A8YXL4_PLAOA</name>
<sequence length="92" mass="10535">MGHGVLKIDSQRKVRDPKSNYDCNPYEDNRVNGKNISVSPTKWYSLRKLHPRTVVFTAVNNDKYGDSYRALFILAGCKYAQEKQIPLSASRD</sequence>
<reference evidence="3" key="1">
    <citation type="submission" date="2016-05" db="EMBL/GenBank/DDBJ databases">
        <authorList>
            <person name="Lavstsen T."/>
            <person name="Jespersen J.S."/>
        </authorList>
    </citation>
    <scope>NUCLEOTIDE SEQUENCE [LARGE SCALE GENOMIC DNA]</scope>
</reference>
<evidence type="ECO:0000313" key="5">
    <source>
        <dbReference type="Proteomes" id="UP000078555"/>
    </source>
</evidence>
<dbReference type="EMBL" id="FLRE01000117">
    <property type="protein sequence ID" value="SBT36459.1"/>
    <property type="molecule type" value="Genomic_DNA"/>
</dbReference>
<dbReference type="Proteomes" id="UP000078555">
    <property type="component" value="Unassembled WGS sequence"/>
</dbReference>
<evidence type="ECO:0000313" key="2">
    <source>
        <dbReference type="EMBL" id="SBT36094.1"/>
    </source>
</evidence>